<comment type="caution">
    <text evidence="1">The sequence shown here is derived from an EMBL/GenBank/DDBJ whole genome shotgun (WGS) entry which is preliminary data.</text>
</comment>
<dbReference type="AlphaFoldDB" id="B9D2R8"/>
<reference evidence="1 2" key="1">
    <citation type="submission" date="2008-08" db="EMBL/GenBank/DDBJ databases">
        <authorList>
            <person name="Madupu R."/>
            <person name="Durkin A.S."/>
            <person name="Torralba M."/>
            <person name="Methe B."/>
            <person name="Sutton G.G."/>
            <person name="Strausberg R.L."/>
            <person name="Nelson K.E."/>
        </authorList>
    </citation>
    <scope>NUCLEOTIDE SEQUENCE [LARGE SCALE GENOMIC DNA]</scope>
    <source>
        <strain evidence="1 2">RM3267</strain>
    </source>
</reference>
<dbReference type="RefSeq" id="WP_004319909.1">
    <property type="nucleotide sequence ID" value="NZ_ACFU01000015.1"/>
</dbReference>
<organism evidence="1 2">
    <name type="scientific">Campylobacter rectus RM3267</name>
    <dbReference type="NCBI Taxonomy" id="553218"/>
    <lineage>
        <taxon>Bacteria</taxon>
        <taxon>Pseudomonadati</taxon>
        <taxon>Campylobacterota</taxon>
        <taxon>Epsilonproteobacteria</taxon>
        <taxon>Campylobacterales</taxon>
        <taxon>Campylobacteraceae</taxon>
        <taxon>Campylobacter</taxon>
    </lineage>
</organism>
<gene>
    <name evidence="1" type="ORF">CAMRE0001_1014</name>
</gene>
<evidence type="ECO:0000313" key="2">
    <source>
        <dbReference type="Proteomes" id="UP000003082"/>
    </source>
</evidence>
<keyword evidence="2" id="KW-1185">Reference proteome</keyword>
<dbReference type="EMBL" id="ACFU01000015">
    <property type="protein sequence ID" value="EEF13731.1"/>
    <property type="molecule type" value="Genomic_DNA"/>
</dbReference>
<dbReference type="Proteomes" id="UP000003082">
    <property type="component" value="Unassembled WGS sequence"/>
</dbReference>
<proteinExistence type="predicted"/>
<accession>B9D2R8</accession>
<name>B9D2R8_CAMRE</name>
<evidence type="ECO:0000313" key="1">
    <source>
        <dbReference type="EMBL" id="EEF13731.1"/>
    </source>
</evidence>
<protein>
    <submittedName>
        <fullName evidence="1">Uncharacterized protein</fullName>
    </submittedName>
</protein>
<sequence>MTRGSCEILSFTDCTFARLDGGLKSELSRRSFAPLKKVKFIVHKRIAAIPHYQI</sequence>